<evidence type="ECO:0000256" key="1">
    <source>
        <dbReference type="SAM" id="MobiDB-lite"/>
    </source>
</evidence>
<dbReference type="Proteomes" id="UP001362999">
    <property type="component" value="Unassembled WGS sequence"/>
</dbReference>
<comment type="caution">
    <text evidence="2">The sequence shown here is derived from an EMBL/GenBank/DDBJ whole genome shotgun (WGS) entry which is preliminary data.</text>
</comment>
<evidence type="ECO:0000313" key="2">
    <source>
        <dbReference type="EMBL" id="KAK7036328.1"/>
    </source>
</evidence>
<organism evidence="2 3">
    <name type="scientific">Favolaschia claudopus</name>
    <dbReference type="NCBI Taxonomy" id="2862362"/>
    <lineage>
        <taxon>Eukaryota</taxon>
        <taxon>Fungi</taxon>
        <taxon>Dikarya</taxon>
        <taxon>Basidiomycota</taxon>
        <taxon>Agaricomycotina</taxon>
        <taxon>Agaricomycetes</taxon>
        <taxon>Agaricomycetidae</taxon>
        <taxon>Agaricales</taxon>
        <taxon>Marasmiineae</taxon>
        <taxon>Mycenaceae</taxon>
        <taxon>Favolaschia</taxon>
    </lineage>
</organism>
<feature type="region of interest" description="Disordered" evidence="1">
    <location>
        <begin position="1"/>
        <end position="25"/>
    </location>
</feature>
<evidence type="ECO:0000313" key="3">
    <source>
        <dbReference type="Proteomes" id="UP001362999"/>
    </source>
</evidence>
<gene>
    <name evidence="2" type="ORF">R3P38DRAFT_620609</name>
</gene>
<keyword evidence="3" id="KW-1185">Reference proteome</keyword>
<protein>
    <submittedName>
        <fullName evidence="2">Uncharacterized protein</fullName>
    </submittedName>
</protein>
<dbReference type="AlphaFoldDB" id="A0AAW0CBV2"/>
<reference evidence="2 3" key="1">
    <citation type="journal article" date="2024" name="J Genomics">
        <title>Draft genome sequencing and assembly of Favolaschia claudopus CIRM-BRFM 2984 isolated from oak limbs.</title>
        <authorList>
            <person name="Navarro D."/>
            <person name="Drula E."/>
            <person name="Chaduli D."/>
            <person name="Cazenave R."/>
            <person name="Ahrendt S."/>
            <person name="Wang J."/>
            <person name="Lipzen A."/>
            <person name="Daum C."/>
            <person name="Barry K."/>
            <person name="Grigoriev I.V."/>
            <person name="Favel A."/>
            <person name="Rosso M.N."/>
            <person name="Martin F."/>
        </authorList>
    </citation>
    <scope>NUCLEOTIDE SEQUENCE [LARGE SCALE GENOMIC DNA]</scope>
    <source>
        <strain evidence="2 3">CIRM-BRFM 2984</strain>
    </source>
</reference>
<accession>A0AAW0CBV2</accession>
<sequence>MSSSLSSSVTPSSSSASATSSSFPPFPSGCAGRPGFVTGSGNFYGCVAEDPDTVLRTCCDTVGSTATFANTTCGCPYNNVFTADRFMQFANCATEHNKTSLCLNTPKNDTDKGAALNLRPKWKLNSAVIVLGVALVCGAVGM</sequence>
<dbReference type="EMBL" id="JAWWNJ010000019">
    <property type="protein sequence ID" value="KAK7036328.1"/>
    <property type="molecule type" value="Genomic_DNA"/>
</dbReference>
<name>A0AAW0CBV2_9AGAR</name>
<feature type="compositionally biased region" description="Low complexity" evidence="1">
    <location>
        <begin position="1"/>
        <end position="23"/>
    </location>
</feature>
<proteinExistence type="predicted"/>